<name>A0AAN9ACQ0_HALRR</name>
<dbReference type="Gene3D" id="1.25.50.20">
    <property type="match status" value="1"/>
</dbReference>
<gene>
    <name evidence="2" type="ORF">SK128_003602</name>
</gene>
<protein>
    <recommendedName>
        <fullName evidence="1">ERAP1-like C-terminal domain-containing protein</fullName>
    </recommendedName>
</protein>
<comment type="caution">
    <text evidence="2">The sequence shown here is derived from an EMBL/GenBank/DDBJ whole genome shotgun (WGS) entry which is preliminary data.</text>
</comment>
<evidence type="ECO:0000313" key="2">
    <source>
        <dbReference type="EMBL" id="KAK7083064.1"/>
    </source>
</evidence>
<dbReference type="Proteomes" id="UP001381693">
    <property type="component" value="Unassembled WGS sequence"/>
</dbReference>
<organism evidence="2 3">
    <name type="scientific">Halocaridina rubra</name>
    <name type="common">Hawaiian red shrimp</name>
    <dbReference type="NCBI Taxonomy" id="373956"/>
    <lineage>
        <taxon>Eukaryota</taxon>
        <taxon>Metazoa</taxon>
        <taxon>Ecdysozoa</taxon>
        <taxon>Arthropoda</taxon>
        <taxon>Crustacea</taxon>
        <taxon>Multicrustacea</taxon>
        <taxon>Malacostraca</taxon>
        <taxon>Eumalacostraca</taxon>
        <taxon>Eucarida</taxon>
        <taxon>Decapoda</taxon>
        <taxon>Pleocyemata</taxon>
        <taxon>Caridea</taxon>
        <taxon>Atyoidea</taxon>
        <taxon>Atyidae</taxon>
        <taxon>Halocaridina</taxon>
    </lineage>
</organism>
<accession>A0AAN9ACQ0</accession>
<dbReference type="InterPro" id="IPR024571">
    <property type="entry name" value="ERAP1-like_C_dom"/>
</dbReference>
<keyword evidence="3" id="KW-1185">Reference proteome</keyword>
<dbReference type="EMBL" id="JAXCGZ010003818">
    <property type="protein sequence ID" value="KAK7083064.1"/>
    <property type="molecule type" value="Genomic_DNA"/>
</dbReference>
<dbReference type="Pfam" id="PF11838">
    <property type="entry name" value="ERAP1_C"/>
    <property type="match status" value="1"/>
</dbReference>
<feature type="domain" description="ERAP1-like C-terminal" evidence="1">
    <location>
        <begin position="2"/>
        <end position="83"/>
    </location>
</feature>
<dbReference type="AlphaFoldDB" id="A0AAN9ACQ0"/>
<sequence>MTVLKEVSKNPGGRVSAWRMVRQHWPQISHLFGHGSFTIGAIIKAVTSPFTSAFDLGEVESFFAGVDIGPGERALAQALETIRLHIQWHQHNLDDVTNWLDKQLSEYFRKTQNF</sequence>
<proteinExistence type="predicted"/>
<evidence type="ECO:0000313" key="3">
    <source>
        <dbReference type="Proteomes" id="UP001381693"/>
    </source>
</evidence>
<evidence type="ECO:0000259" key="1">
    <source>
        <dbReference type="Pfam" id="PF11838"/>
    </source>
</evidence>
<reference evidence="2 3" key="1">
    <citation type="submission" date="2023-11" db="EMBL/GenBank/DDBJ databases">
        <title>Halocaridina rubra genome assembly.</title>
        <authorList>
            <person name="Smith C."/>
        </authorList>
    </citation>
    <scope>NUCLEOTIDE SEQUENCE [LARGE SCALE GENOMIC DNA]</scope>
    <source>
        <strain evidence="2">EP-1</strain>
        <tissue evidence="2">Whole</tissue>
    </source>
</reference>